<evidence type="ECO:0000256" key="3">
    <source>
        <dbReference type="SAM" id="Phobius"/>
    </source>
</evidence>
<comment type="similarity">
    <text evidence="1">Belongs to the peptidase M28 family. M28B subfamily.</text>
</comment>
<dbReference type="GO" id="GO:0004180">
    <property type="term" value="F:carboxypeptidase activity"/>
    <property type="evidence" value="ECO:0007669"/>
    <property type="project" value="TreeGrafter"/>
</dbReference>
<feature type="transmembrane region" description="Helical" evidence="3">
    <location>
        <begin position="52"/>
        <end position="71"/>
    </location>
</feature>
<dbReference type="Gene3D" id="3.40.630.10">
    <property type="entry name" value="Zn peptidases"/>
    <property type="match status" value="1"/>
</dbReference>
<dbReference type="AlphaFoldDB" id="A0A0P1KXL6"/>
<evidence type="ECO:0000259" key="4">
    <source>
        <dbReference type="Pfam" id="PF04253"/>
    </source>
</evidence>
<dbReference type="Gene3D" id="1.20.930.40">
    <property type="entry name" value="Transferrin receptor-like, dimerisation domain"/>
    <property type="match status" value="1"/>
</dbReference>
<dbReference type="InterPro" id="IPR007365">
    <property type="entry name" value="TFR-like_dimer_dom"/>
</dbReference>
<dbReference type="Gene3D" id="3.50.30.30">
    <property type="match status" value="1"/>
</dbReference>
<dbReference type="Proteomes" id="UP000236544">
    <property type="component" value="Unassembled WGS sequence"/>
</dbReference>
<dbReference type="Pfam" id="PF04389">
    <property type="entry name" value="Peptidase_M28"/>
    <property type="match status" value="1"/>
</dbReference>
<gene>
    <name evidence="6" type="ORF">LAQU0_S22e01178g</name>
</gene>
<dbReference type="PANTHER" id="PTHR10404:SF46">
    <property type="entry name" value="VACUOLAR PROTEIN SORTING-ASSOCIATED PROTEIN 70"/>
    <property type="match status" value="1"/>
</dbReference>
<dbReference type="SUPFAM" id="SSF52025">
    <property type="entry name" value="PA domain"/>
    <property type="match status" value="1"/>
</dbReference>
<keyword evidence="7" id="KW-1185">Reference proteome</keyword>
<accession>A0A0P1KXL6</accession>
<proteinExistence type="inferred from homology"/>
<dbReference type="OrthoDB" id="5841748at2759"/>
<dbReference type="EMBL" id="LN890550">
    <property type="protein sequence ID" value="CUS24965.1"/>
    <property type="molecule type" value="Genomic_DNA"/>
</dbReference>
<feature type="domain" description="Peptidase M28" evidence="5">
    <location>
        <begin position="389"/>
        <end position="576"/>
    </location>
</feature>
<feature type="compositionally biased region" description="Basic and acidic residues" evidence="2">
    <location>
        <begin position="312"/>
        <end position="323"/>
    </location>
</feature>
<dbReference type="InterPro" id="IPR046450">
    <property type="entry name" value="PA_dom_sf"/>
</dbReference>
<evidence type="ECO:0000256" key="1">
    <source>
        <dbReference type="ARBA" id="ARBA00005634"/>
    </source>
</evidence>
<dbReference type="InterPro" id="IPR036757">
    <property type="entry name" value="TFR-like_dimer_dom_sf"/>
</dbReference>
<feature type="region of interest" description="Disordered" evidence="2">
    <location>
        <begin position="300"/>
        <end position="328"/>
    </location>
</feature>
<evidence type="ECO:0000313" key="6">
    <source>
        <dbReference type="EMBL" id="CUS24965.1"/>
    </source>
</evidence>
<dbReference type="SUPFAM" id="SSF53187">
    <property type="entry name" value="Zn-dependent exopeptidases"/>
    <property type="match status" value="1"/>
</dbReference>
<keyword evidence="3" id="KW-0812">Transmembrane</keyword>
<evidence type="ECO:0000256" key="2">
    <source>
        <dbReference type="SAM" id="MobiDB-lite"/>
    </source>
</evidence>
<organism evidence="6 7">
    <name type="scientific">Lachancea quebecensis</name>
    <dbReference type="NCBI Taxonomy" id="1654605"/>
    <lineage>
        <taxon>Eukaryota</taxon>
        <taxon>Fungi</taxon>
        <taxon>Dikarya</taxon>
        <taxon>Ascomycota</taxon>
        <taxon>Saccharomycotina</taxon>
        <taxon>Saccharomycetes</taxon>
        <taxon>Saccharomycetales</taxon>
        <taxon>Saccharomycetaceae</taxon>
        <taxon>Lachancea</taxon>
    </lineage>
</organism>
<dbReference type="FunFam" id="3.40.630.10:FF:000101">
    <property type="entry name" value="N-acetylated alpha-linked acidic dipeptidase like 1"/>
    <property type="match status" value="1"/>
</dbReference>
<sequence>MEAELENESQPLLHPTRTRENSVASLFARGRSNTINGLKTGYDTVRRHRIQFLYFALASLLLYLSFTLAFLPRTSLSRDFRRLHFSRFTKVETYRIYLESLMRENRIERHLVAYTAEEHLAGNRNALDYTVNELKALGFSPKIEKYYPWLNTPIDSGLSLWVNGTLEFKSSMVEDASEDDSAGSTSPSAPAFHGYSANGNVTARFVYCNYGKNEDYEYLTSKDVHLEGMVHIIRYDKMLSGLKVKNAEKYGAVGVILYTDPYEDGQVTEKNGFEAYPNGPARNPSGFERGSVQFLTDLPGDPTTPGYASKSPETKRISPKDKMPSIPSIPMSAEDISRILPYLNSRGCNFDLKGNINGFDYYSGPSDVHTKVQVFNEQAYNVKEIFDIITEIPGIIKGSSIIIGSHRDTWVAGGAADSGSGSSILLEVARGLSKLVEKGWKPLRTIKLISWDGGEPAMLGSTEYGENHAIKLQKQSLAYLNLDTVITGSIFQCEANPLLSEILKEAAWLTPFRGNSDFTLLEEWKNKTGGKVDVLGAGTDFTVFQNHLGIPSAGFKFIANEIDDPVYQKHTSYDSFGWMKHFGDQHYEMHNTMAIFTGLSALMLSENELVTFKTHDYAQLIEEHFHKLQGLLNNTYPGDQYINSESLKLSSLISFISNNVSVEFDNNVTSLRKKVSRDFPWWKIYKKILIFIRLSVANNKLKKVDRLFVTDRGLKDRGWMRHSIFAPEKELGYFGDVMPGLHEAIIANNPQETLEWLHILKNQMTLIGELLKV</sequence>
<dbReference type="Pfam" id="PF04253">
    <property type="entry name" value="TFR_dimer"/>
    <property type="match status" value="1"/>
</dbReference>
<protein>
    <submittedName>
        <fullName evidence="6">LAQU0S22e01178g1_1</fullName>
    </submittedName>
</protein>
<reference evidence="7" key="1">
    <citation type="submission" date="2015-10" db="EMBL/GenBank/DDBJ databases">
        <authorList>
            <person name="Devillers H."/>
        </authorList>
    </citation>
    <scope>NUCLEOTIDE SEQUENCE [LARGE SCALE GENOMIC DNA]</scope>
</reference>
<keyword evidence="3" id="KW-1133">Transmembrane helix</keyword>
<name>A0A0P1KXL6_9SACH</name>
<dbReference type="SUPFAM" id="SSF47672">
    <property type="entry name" value="Transferrin receptor-like dimerisation domain"/>
    <property type="match status" value="1"/>
</dbReference>
<dbReference type="PANTHER" id="PTHR10404">
    <property type="entry name" value="N-ACETYLATED-ALPHA-LINKED ACIDIC DIPEPTIDASE"/>
    <property type="match status" value="1"/>
</dbReference>
<dbReference type="CDD" id="cd02121">
    <property type="entry name" value="PA_GCPII_like"/>
    <property type="match status" value="1"/>
</dbReference>
<dbReference type="InterPro" id="IPR007484">
    <property type="entry name" value="Peptidase_M28"/>
</dbReference>
<evidence type="ECO:0000313" key="7">
    <source>
        <dbReference type="Proteomes" id="UP000236544"/>
    </source>
</evidence>
<feature type="domain" description="Transferrin receptor-like dimerisation" evidence="4">
    <location>
        <begin position="662"/>
        <end position="770"/>
    </location>
</feature>
<dbReference type="InterPro" id="IPR039373">
    <property type="entry name" value="Peptidase_M28B"/>
</dbReference>
<keyword evidence="3" id="KW-0472">Membrane</keyword>
<evidence type="ECO:0000259" key="5">
    <source>
        <dbReference type="Pfam" id="PF04389"/>
    </source>
</evidence>